<dbReference type="InterPro" id="IPR012337">
    <property type="entry name" value="RNaseH-like_sf"/>
</dbReference>
<name>A0A4V1Z5Y8_9GAMM</name>
<evidence type="ECO:0000256" key="2">
    <source>
        <dbReference type="ARBA" id="ARBA00022801"/>
    </source>
</evidence>
<dbReference type="GO" id="GO:0006259">
    <property type="term" value="P:DNA metabolic process"/>
    <property type="evidence" value="ECO:0007669"/>
    <property type="project" value="UniProtKB-ARBA"/>
</dbReference>
<organism evidence="6 7">
    <name type="scientific">Aliivibrio finisterrensis</name>
    <dbReference type="NCBI Taxonomy" id="511998"/>
    <lineage>
        <taxon>Bacteria</taxon>
        <taxon>Pseudomonadati</taxon>
        <taxon>Pseudomonadota</taxon>
        <taxon>Gammaproteobacteria</taxon>
        <taxon>Vibrionales</taxon>
        <taxon>Vibrionaceae</taxon>
        <taxon>Aliivibrio</taxon>
    </lineage>
</organism>
<evidence type="ECO:0000256" key="4">
    <source>
        <dbReference type="SAM" id="Phobius"/>
    </source>
</evidence>
<dbReference type="EMBL" id="SEZJ01000040">
    <property type="protein sequence ID" value="RYU39970.1"/>
    <property type="molecule type" value="Genomic_DNA"/>
</dbReference>
<proteinExistence type="predicted"/>
<keyword evidence="1" id="KW-0540">Nuclease</keyword>
<dbReference type="AlphaFoldDB" id="A0A4V1Z5Y8"/>
<keyword evidence="4" id="KW-0472">Membrane</keyword>
<dbReference type="Gene3D" id="3.30.420.10">
    <property type="entry name" value="Ribonuclease H-like superfamily/Ribonuclease H"/>
    <property type="match status" value="1"/>
</dbReference>
<evidence type="ECO:0000313" key="6">
    <source>
        <dbReference type="EMBL" id="RYU39970.1"/>
    </source>
</evidence>
<dbReference type="Pfam" id="PF00929">
    <property type="entry name" value="RNase_T"/>
    <property type="match status" value="1"/>
</dbReference>
<gene>
    <name evidence="6" type="ORF">ERW49_19110</name>
</gene>
<dbReference type="CDD" id="cd06127">
    <property type="entry name" value="DEDDh"/>
    <property type="match status" value="1"/>
</dbReference>
<keyword evidence="2" id="KW-0378">Hydrolase</keyword>
<reference evidence="6 7" key="1">
    <citation type="submission" date="2019-02" db="EMBL/GenBank/DDBJ databases">
        <title>Genome sequences of Aliivibrio finisterrensis strains from farmed Atlantic salmon.</title>
        <authorList>
            <person name="Bowman J.P."/>
        </authorList>
    </citation>
    <scope>NUCLEOTIDE SEQUENCE [LARGE SCALE GENOMIC DNA]</scope>
    <source>
        <strain evidence="6 7">A32</strain>
    </source>
</reference>
<protein>
    <submittedName>
        <fullName evidence="6">3'-5' exonuclease</fullName>
    </submittedName>
</protein>
<feature type="domain" description="Exonuclease" evidence="5">
    <location>
        <begin position="71"/>
        <end position="267"/>
    </location>
</feature>
<evidence type="ECO:0000313" key="7">
    <source>
        <dbReference type="Proteomes" id="UP000293465"/>
    </source>
</evidence>
<dbReference type="SUPFAM" id="SSF53098">
    <property type="entry name" value="Ribonuclease H-like"/>
    <property type="match status" value="1"/>
</dbReference>
<sequence>MNYFSFFLVIFVIFVVVKIIAYFEGRDIRKARKVAQEPLYPSCNHPAPVRSEPYKAVSAKPRIPRTKHKQNILIIDTETTGLHARAEVVQLSVIDSEGNEVLDTLIRPFYPIPQEATNIHGITNEMVNLQETPTIVHAVLVLLHLVQEKFPDGDFQLVGYNTSFDTKMIIQSLSITKQKLQRKSDKTLSDDEKLNLPDVVDNLKAFITTMKNNSRCIMREYQDYSGNNRWVKLVQAASDCNVKIKDAHTAKGDCLMTLGVMKYIDRM</sequence>
<dbReference type="SMART" id="SM00479">
    <property type="entry name" value="EXOIII"/>
    <property type="match status" value="1"/>
</dbReference>
<keyword evidence="3 6" id="KW-0269">Exonuclease</keyword>
<evidence type="ECO:0000256" key="3">
    <source>
        <dbReference type="ARBA" id="ARBA00022839"/>
    </source>
</evidence>
<dbReference type="Proteomes" id="UP000293465">
    <property type="component" value="Unassembled WGS sequence"/>
</dbReference>
<dbReference type="GeneID" id="56277164"/>
<dbReference type="OrthoDB" id="280774at2"/>
<dbReference type="PANTHER" id="PTHR30231:SF4">
    <property type="entry name" value="PROTEIN NEN2"/>
    <property type="match status" value="1"/>
</dbReference>
<keyword evidence="4" id="KW-1133">Transmembrane helix</keyword>
<evidence type="ECO:0000259" key="5">
    <source>
        <dbReference type="SMART" id="SM00479"/>
    </source>
</evidence>
<accession>A0A4V1Z5Y8</accession>
<dbReference type="PANTHER" id="PTHR30231">
    <property type="entry name" value="DNA POLYMERASE III SUBUNIT EPSILON"/>
    <property type="match status" value="1"/>
</dbReference>
<keyword evidence="4" id="KW-0812">Transmembrane</keyword>
<feature type="transmembrane region" description="Helical" evidence="4">
    <location>
        <begin position="6"/>
        <end position="23"/>
    </location>
</feature>
<dbReference type="GO" id="GO:0008408">
    <property type="term" value="F:3'-5' exonuclease activity"/>
    <property type="evidence" value="ECO:0007669"/>
    <property type="project" value="TreeGrafter"/>
</dbReference>
<dbReference type="InterPro" id="IPR013520">
    <property type="entry name" value="Ribonucl_H"/>
</dbReference>
<dbReference type="RefSeq" id="WP_130088431.1">
    <property type="nucleotide sequence ID" value="NZ_SEZJ01000040.1"/>
</dbReference>
<evidence type="ECO:0000256" key="1">
    <source>
        <dbReference type="ARBA" id="ARBA00022722"/>
    </source>
</evidence>
<dbReference type="GO" id="GO:0003676">
    <property type="term" value="F:nucleic acid binding"/>
    <property type="evidence" value="ECO:0007669"/>
    <property type="project" value="InterPro"/>
</dbReference>
<dbReference type="InterPro" id="IPR036397">
    <property type="entry name" value="RNaseH_sf"/>
</dbReference>
<comment type="caution">
    <text evidence="6">The sequence shown here is derived from an EMBL/GenBank/DDBJ whole genome shotgun (WGS) entry which is preliminary data.</text>
</comment>